<keyword evidence="3" id="KW-1185">Reference proteome</keyword>
<feature type="compositionally biased region" description="Basic and acidic residues" evidence="1">
    <location>
        <begin position="36"/>
        <end position="49"/>
    </location>
</feature>
<accession>A0A182F578</accession>
<dbReference type="VEuPathDB" id="VectorBase:AALB001620"/>
<evidence type="ECO:0000313" key="3">
    <source>
        <dbReference type="Proteomes" id="UP000069272"/>
    </source>
</evidence>
<reference evidence="2 3" key="1">
    <citation type="journal article" date="2017" name="G3 (Bethesda)">
        <title>The Physical Genome Mapping of Anopheles albimanus Corrected Scaffold Misassemblies and Identified Interarm Rearrangements in Genus Anopheles.</title>
        <authorList>
            <person name="Artemov G.N."/>
            <person name="Peery A.N."/>
            <person name="Jiang X."/>
            <person name="Tu Z."/>
            <person name="Stegniy V.N."/>
            <person name="Sharakhova M.V."/>
            <person name="Sharakhov I.V."/>
        </authorList>
    </citation>
    <scope>NUCLEOTIDE SEQUENCE [LARGE SCALE GENOMIC DNA]</scope>
    <source>
        <strain evidence="2 3">ALBI9_A</strain>
    </source>
</reference>
<organism evidence="2 3">
    <name type="scientific">Anopheles albimanus</name>
    <name type="common">New world malaria mosquito</name>
    <dbReference type="NCBI Taxonomy" id="7167"/>
    <lineage>
        <taxon>Eukaryota</taxon>
        <taxon>Metazoa</taxon>
        <taxon>Ecdysozoa</taxon>
        <taxon>Arthropoda</taxon>
        <taxon>Hexapoda</taxon>
        <taxon>Insecta</taxon>
        <taxon>Pterygota</taxon>
        <taxon>Neoptera</taxon>
        <taxon>Endopterygota</taxon>
        <taxon>Diptera</taxon>
        <taxon>Nematocera</taxon>
        <taxon>Culicoidea</taxon>
        <taxon>Culicidae</taxon>
        <taxon>Anophelinae</taxon>
        <taxon>Anopheles</taxon>
    </lineage>
</organism>
<proteinExistence type="predicted"/>
<dbReference type="Proteomes" id="UP000069272">
    <property type="component" value="Chromosome 2L"/>
</dbReference>
<reference evidence="2" key="2">
    <citation type="submission" date="2022-08" db="UniProtKB">
        <authorList>
            <consortium name="EnsemblMetazoa"/>
        </authorList>
    </citation>
    <scope>IDENTIFICATION</scope>
    <source>
        <strain evidence="2">STECLA/ALBI9_A</strain>
    </source>
</reference>
<dbReference type="EnsemblMetazoa" id="AALB001620-RA">
    <property type="protein sequence ID" value="AALB001620-PA"/>
    <property type="gene ID" value="AALB001620"/>
</dbReference>
<dbReference type="AlphaFoldDB" id="A0A182F578"/>
<name>A0A182F578_ANOAL</name>
<evidence type="ECO:0000313" key="2">
    <source>
        <dbReference type="EnsemblMetazoa" id="AALB001620-PA"/>
    </source>
</evidence>
<evidence type="ECO:0000256" key="1">
    <source>
        <dbReference type="SAM" id="MobiDB-lite"/>
    </source>
</evidence>
<feature type="region of interest" description="Disordered" evidence="1">
    <location>
        <begin position="27"/>
        <end position="52"/>
    </location>
</feature>
<protein>
    <submittedName>
        <fullName evidence="2">Uncharacterized protein</fullName>
    </submittedName>
</protein>
<sequence>MEDEQSEPRGSTGCWLLIDGGADGTLSTLSSSMPCRDGRGGKEGRKEAKASSLVAPTSVGSRFCADDRAPRSMVAIGITTRSHALPAATVLSIGRLAIRMVWRMGAECYRLQEE</sequence>